<feature type="coiled-coil region" evidence="1">
    <location>
        <begin position="313"/>
        <end position="343"/>
    </location>
</feature>
<keyword evidence="3" id="KW-1185">Reference proteome</keyword>
<feature type="coiled-coil region" evidence="1">
    <location>
        <begin position="1"/>
        <end position="231"/>
    </location>
</feature>
<reference evidence="2 3" key="1">
    <citation type="journal article" date="2021" name="Commun. Biol.">
        <title>The genome of Shorea leprosula (Dipterocarpaceae) highlights the ecological relevance of drought in aseasonal tropical rainforests.</title>
        <authorList>
            <person name="Ng K.K.S."/>
            <person name="Kobayashi M.J."/>
            <person name="Fawcett J.A."/>
            <person name="Hatakeyama M."/>
            <person name="Paape T."/>
            <person name="Ng C.H."/>
            <person name="Ang C.C."/>
            <person name="Tnah L.H."/>
            <person name="Lee C.T."/>
            <person name="Nishiyama T."/>
            <person name="Sese J."/>
            <person name="O'Brien M.J."/>
            <person name="Copetti D."/>
            <person name="Mohd Noor M.I."/>
            <person name="Ong R.C."/>
            <person name="Putra M."/>
            <person name="Sireger I.Z."/>
            <person name="Indrioko S."/>
            <person name="Kosugi Y."/>
            <person name="Izuno A."/>
            <person name="Isagi Y."/>
            <person name="Lee S.L."/>
            <person name="Shimizu K.K."/>
        </authorList>
    </citation>
    <scope>NUCLEOTIDE SEQUENCE [LARGE SCALE GENOMIC DNA]</scope>
    <source>
        <strain evidence="2">214</strain>
    </source>
</reference>
<feature type="coiled-coil region" evidence="1">
    <location>
        <begin position="656"/>
        <end position="690"/>
    </location>
</feature>
<evidence type="ECO:0000256" key="1">
    <source>
        <dbReference type="SAM" id="Coils"/>
    </source>
</evidence>
<accession>A0AAV5KG60</accession>
<gene>
    <name evidence="2" type="ORF">SLEP1_g33228</name>
</gene>
<protein>
    <submittedName>
        <fullName evidence="2">Uncharacterized protein</fullName>
    </submittedName>
</protein>
<feature type="coiled-coil region" evidence="1">
    <location>
        <begin position="545"/>
        <end position="620"/>
    </location>
</feature>
<dbReference type="Proteomes" id="UP001054252">
    <property type="component" value="Unassembled WGS sequence"/>
</dbReference>
<dbReference type="PANTHER" id="PTHR45287">
    <property type="entry name" value="OS03G0691500 PROTEIN"/>
    <property type="match status" value="1"/>
</dbReference>
<sequence>MEKVYEELDEIKAENEKLRAECKRKSELFESLKKTNNEQHIKIKEFGLKIEKQSQELLQKEEEVSGLRQSYEDLKCSFNEKETIIKRLNAANEKLRADWDEKYRNWEEEKRGLLLALDEANEKNIDEEQKINVLRAEIEGLKELLSISQKKCTEAEKKAKNSKELRQRDDMLLNLEEENRKVEDKLKWKMEQFKHLEEAHGKLRDQFRVSQKEWEQEKSTLYDEISSLQMNLDSQISISKDLQHRLQLCNQALAHEETRRKYLEVEVSDFRKRFENAFAECQDSKSQLELISAQRDNEIAALRHSLCTKETFYKDLKYRTAKLEQENEELLISLKEAQEARIQEAGPSSSLSKLRNKLKNVEQMHRDCSKILQAKEAEWNSQLEKMTKQLNESKSQLETKDAELEELKIEFEACLSSAMQLKLQNEELSLMLLVLKSGIYEAQLKLADIEGELSLHKKEREEKVSLLMQQLDMKNTALAKAQRDIEEEHEKTLILLKRVESLELIEDQHNLMQKEILRSKEMLEESYKCQLQLKQQALQVESDSKEELRKVCDALDVANSELTEEREKVASLLRRVQSLELLEEQRLLMQKQLEEQKKVIEEASRNQLCLEEQASQIESQSKEKLGQVCHALEMAKSELAKEREKAHILMGMVESLELIEEQLTMMQKELERYKEMYKESSRRQSHLEEQILQMEVDSEERLREVCGALDEANSALFEKTSEGHEIEFELWIWKSVAEQLKVCLEDNQMLRKELEASLLAEVEDGENIKQEKDCLARILEEKDSRISNLQQQVLLLEQELKTREVEAVSSSRMETASSLESERDSFLQITCEKNKILEDLQKEIDMLEQESLRRELEAAAFAYMGAERALEHEKENLAQHMKEKDQRIDGLMQAVKSMEENFNLSLNSFSLQLAEKQTEINLVCEAWENIARAELLAQVEIEEKKLMISELEDDIQDMQEKLILQERSLSGTKQQAMKVEAELQAKQVEMKSLTNEMEAKLRTSDALIDELRCEKGNLLEDVMKLSMERENLFDCIGGLGDRIISKLSSEDMQLMGMLGRIVHSCDASGMALKGNDEAFNSVKENIHNISSPTTKRLESIVEDRSPFRLLN</sequence>
<dbReference type="EMBL" id="BPVZ01000063">
    <property type="protein sequence ID" value="GKV23516.1"/>
    <property type="molecule type" value="Genomic_DNA"/>
</dbReference>
<feature type="coiled-coil region" evidence="1">
    <location>
        <begin position="837"/>
        <end position="901"/>
    </location>
</feature>
<dbReference type="PANTHER" id="PTHR45287:SF4">
    <property type="entry name" value="OS03G0691500 PROTEIN"/>
    <property type="match status" value="1"/>
</dbReference>
<evidence type="ECO:0000313" key="2">
    <source>
        <dbReference type="EMBL" id="GKV23516.1"/>
    </source>
</evidence>
<feature type="coiled-coil region" evidence="1">
    <location>
        <begin position="376"/>
        <end position="410"/>
    </location>
</feature>
<comment type="caution">
    <text evidence="2">The sequence shown here is derived from an EMBL/GenBank/DDBJ whole genome shotgun (WGS) entry which is preliminary data.</text>
</comment>
<evidence type="ECO:0000313" key="3">
    <source>
        <dbReference type="Proteomes" id="UP001054252"/>
    </source>
</evidence>
<dbReference type="AlphaFoldDB" id="A0AAV5KG60"/>
<proteinExistence type="predicted"/>
<organism evidence="2 3">
    <name type="scientific">Rubroshorea leprosula</name>
    <dbReference type="NCBI Taxonomy" id="152421"/>
    <lineage>
        <taxon>Eukaryota</taxon>
        <taxon>Viridiplantae</taxon>
        <taxon>Streptophyta</taxon>
        <taxon>Embryophyta</taxon>
        <taxon>Tracheophyta</taxon>
        <taxon>Spermatophyta</taxon>
        <taxon>Magnoliopsida</taxon>
        <taxon>eudicotyledons</taxon>
        <taxon>Gunneridae</taxon>
        <taxon>Pentapetalae</taxon>
        <taxon>rosids</taxon>
        <taxon>malvids</taxon>
        <taxon>Malvales</taxon>
        <taxon>Dipterocarpaceae</taxon>
        <taxon>Rubroshorea</taxon>
    </lineage>
</organism>
<feature type="coiled-coil region" evidence="1">
    <location>
        <begin position="772"/>
        <end position="806"/>
    </location>
</feature>
<name>A0AAV5KG60_9ROSI</name>
<feature type="coiled-coil region" evidence="1">
    <location>
        <begin position="941"/>
        <end position="1028"/>
    </location>
</feature>
<keyword evidence="1" id="KW-0175">Coiled coil</keyword>
<dbReference type="InterPro" id="IPR040262">
    <property type="entry name" value="At4g38062-like"/>
</dbReference>